<keyword evidence="3" id="KW-1185">Reference proteome</keyword>
<dbReference type="GO" id="GO:0009116">
    <property type="term" value="P:nucleoside metabolic process"/>
    <property type="evidence" value="ECO:0007669"/>
    <property type="project" value="InterPro"/>
</dbReference>
<gene>
    <name evidence="2" type="ORF">U9M48_030122</name>
</gene>
<proteinExistence type="predicted"/>
<name>A0AAQ3X2Y9_PASNO</name>
<dbReference type="AlphaFoldDB" id="A0AAQ3X2Y9"/>
<reference evidence="2 3" key="1">
    <citation type="submission" date="2024-02" db="EMBL/GenBank/DDBJ databases">
        <title>High-quality chromosome-scale genome assembly of Pensacola bahiagrass (Paspalum notatum Flugge var. saurae).</title>
        <authorList>
            <person name="Vega J.M."/>
            <person name="Podio M."/>
            <person name="Orjuela J."/>
            <person name="Siena L.A."/>
            <person name="Pessino S.C."/>
            <person name="Combes M.C."/>
            <person name="Mariac C."/>
            <person name="Albertini E."/>
            <person name="Pupilli F."/>
            <person name="Ortiz J.P.A."/>
            <person name="Leblanc O."/>
        </authorList>
    </citation>
    <scope>NUCLEOTIDE SEQUENCE [LARGE SCALE GENOMIC DNA]</scope>
    <source>
        <strain evidence="2">R1</strain>
        <tissue evidence="2">Leaf</tissue>
    </source>
</reference>
<organism evidence="2 3">
    <name type="scientific">Paspalum notatum var. saurae</name>
    <dbReference type="NCBI Taxonomy" id="547442"/>
    <lineage>
        <taxon>Eukaryota</taxon>
        <taxon>Viridiplantae</taxon>
        <taxon>Streptophyta</taxon>
        <taxon>Embryophyta</taxon>
        <taxon>Tracheophyta</taxon>
        <taxon>Spermatophyta</taxon>
        <taxon>Magnoliopsida</taxon>
        <taxon>Liliopsida</taxon>
        <taxon>Poales</taxon>
        <taxon>Poaceae</taxon>
        <taxon>PACMAD clade</taxon>
        <taxon>Panicoideae</taxon>
        <taxon>Andropogonodae</taxon>
        <taxon>Paspaleae</taxon>
        <taxon>Paspalinae</taxon>
        <taxon>Paspalum</taxon>
    </lineage>
</organism>
<dbReference type="GO" id="GO:0019509">
    <property type="term" value="P:L-methionine salvage from methylthioadenosine"/>
    <property type="evidence" value="ECO:0007669"/>
    <property type="project" value="InterPro"/>
</dbReference>
<feature type="domain" description="Nucleoside phosphorylase" evidence="1">
    <location>
        <begin position="22"/>
        <end position="248"/>
    </location>
</feature>
<dbReference type="PANTHER" id="PTHR46994:SF1">
    <property type="entry name" value="5'-METHYLTHIOADENOSINE NUCLEOSIDASE"/>
    <property type="match status" value="1"/>
</dbReference>
<evidence type="ECO:0000259" key="1">
    <source>
        <dbReference type="Pfam" id="PF01048"/>
    </source>
</evidence>
<dbReference type="PANTHER" id="PTHR46994">
    <property type="entry name" value="5'-METHYLTHIOADENOSINE/S-ADENOSYLHOMOCYSTEINE NUCLEOSIDASE 1"/>
    <property type="match status" value="1"/>
</dbReference>
<protein>
    <recommendedName>
        <fullName evidence="1">Nucleoside phosphorylase domain-containing protein</fullName>
    </recommendedName>
</protein>
<dbReference type="EMBL" id="CP144750">
    <property type="protein sequence ID" value="WVZ82916.1"/>
    <property type="molecule type" value="Genomic_DNA"/>
</dbReference>
<dbReference type="InterPro" id="IPR000845">
    <property type="entry name" value="Nucleoside_phosphorylase_d"/>
</dbReference>
<dbReference type="CDD" id="cd09008">
    <property type="entry name" value="MTAN"/>
    <property type="match status" value="1"/>
</dbReference>
<dbReference type="Proteomes" id="UP001341281">
    <property type="component" value="Chromosome 06"/>
</dbReference>
<dbReference type="Pfam" id="PF01048">
    <property type="entry name" value="PNP_UDP_1"/>
    <property type="match status" value="1"/>
</dbReference>
<dbReference type="SUPFAM" id="SSF53167">
    <property type="entry name" value="Purine and uridine phosphorylases"/>
    <property type="match status" value="1"/>
</dbReference>
<evidence type="ECO:0000313" key="3">
    <source>
        <dbReference type="Proteomes" id="UP001341281"/>
    </source>
</evidence>
<accession>A0AAQ3X2Y9</accession>
<sequence>MAPLPPSSEQPNVATEAGAIYKILVIMSMEVEAMPLVHKFKLVEAHDTESTFPIGTPWIRYCGEYKDLHIDLVRSGKDNIYGVDSVGTVAVSLVTFTAIQTLKPDLVLNAGTGSGFNAKGANVGDVYLASEVAFHDRRIPIPVFDLYAVGARKTFATPNLLKEFNLKAGKLSTGDSLVLCSHDKEMILKNDATVKDTEGAAVAYVAGMLSTPAIFVKAVTDVVDGEEPTPEVYLANLMSVTTTLELTVAKVIEFISGKRLSDL</sequence>
<evidence type="ECO:0000313" key="2">
    <source>
        <dbReference type="EMBL" id="WVZ82916.1"/>
    </source>
</evidence>
<dbReference type="GO" id="GO:0008930">
    <property type="term" value="F:methylthioadenosine nucleosidase activity"/>
    <property type="evidence" value="ECO:0007669"/>
    <property type="project" value="InterPro"/>
</dbReference>
<dbReference type="InterPro" id="IPR044580">
    <property type="entry name" value="MTAN"/>
</dbReference>
<dbReference type="InterPro" id="IPR035994">
    <property type="entry name" value="Nucleoside_phosphorylase_sf"/>
</dbReference>
<dbReference type="Gene3D" id="3.40.50.1580">
    <property type="entry name" value="Nucleoside phosphorylase domain"/>
    <property type="match status" value="1"/>
</dbReference>